<reference evidence="2 3" key="1">
    <citation type="journal article" date="2015" name="Nature">
        <title>rRNA introns, odd ribosomes, and small enigmatic genomes across a large radiation of phyla.</title>
        <authorList>
            <person name="Brown C.T."/>
            <person name="Hug L.A."/>
            <person name="Thomas B.C."/>
            <person name="Sharon I."/>
            <person name="Castelle C.J."/>
            <person name="Singh A."/>
            <person name="Wilkins M.J."/>
            <person name="Williams K.H."/>
            <person name="Banfield J.F."/>
        </authorList>
    </citation>
    <scope>NUCLEOTIDE SEQUENCE [LARGE SCALE GENOMIC DNA]</scope>
</reference>
<dbReference type="Gene3D" id="3.30.70.100">
    <property type="match status" value="1"/>
</dbReference>
<proteinExistence type="predicted"/>
<dbReference type="CDD" id="cd00371">
    <property type="entry name" value="HMA"/>
    <property type="match status" value="1"/>
</dbReference>
<gene>
    <name evidence="2" type="ORF">UT63_C0015G0005</name>
</gene>
<dbReference type="Pfam" id="PF00403">
    <property type="entry name" value="HMA"/>
    <property type="match status" value="1"/>
</dbReference>
<feature type="domain" description="HMA" evidence="1">
    <location>
        <begin position="2"/>
        <end position="66"/>
    </location>
</feature>
<sequence>MNTLELIITGITCEACIKLIKKRIEKIDGVKDIDIKISGETVISGERNIDLEEIVDVLKDTDYKVI</sequence>
<dbReference type="EMBL" id="LBXN01000015">
    <property type="protein sequence ID" value="KKR33524.1"/>
    <property type="molecule type" value="Genomic_DNA"/>
</dbReference>
<dbReference type="GO" id="GO:0046872">
    <property type="term" value="F:metal ion binding"/>
    <property type="evidence" value="ECO:0007669"/>
    <property type="project" value="InterPro"/>
</dbReference>
<dbReference type="InterPro" id="IPR006121">
    <property type="entry name" value="HMA_dom"/>
</dbReference>
<organism evidence="2 3">
    <name type="scientific">Candidatus Gottesmanbacteria bacterium GW2011_GWC2_39_8</name>
    <dbReference type="NCBI Taxonomy" id="1618450"/>
    <lineage>
        <taxon>Bacteria</taxon>
        <taxon>Candidatus Gottesmaniibacteriota</taxon>
    </lineage>
</organism>
<dbReference type="PROSITE" id="PS50846">
    <property type="entry name" value="HMA_2"/>
    <property type="match status" value="1"/>
</dbReference>
<dbReference type="SUPFAM" id="SSF55008">
    <property type="entry name" value="HMA, heavy metal-associated domain"/>
    <property type="match status" value="1"/>
</dbReference>
<evidence type="ECO:0000313" key="3">
    <source>
        <dbReference type="Proteomes" id="UP000034539"/>
    </source>
</evidence>
<dbReference type="Proteomes" id="UP000034539">
    <property type="component" value="Unassembled WGS sequence"/>
</dbReference>
<evidence type="ECO:0000313" key="2">
    <source>
        <dbReference type="EMBL" id="KKR33524.1"/>
    </source>
</evidence>
<dbReference type="AlphaFoldDB" id="A0A0G0PZG9"/>
<evidence type="ECO:0000259" key="1">
    <source>
        <dbReference type="PROSITE" id="PS50846"/>
    </source>
</evidence>
<protein>
    <submittedName>
        <fullName evidence="2">Heavy metal translocating P-type ATPase</fullName>
    </submittedName>
</protein>
<name>A0A0G0PZG9_9BACT</name>
<dbReference type="InterPro" id="IPR036163">
    <property type="entry name" value="HMA_dom_sf"/>
</dbReference>
<accession>A0A0G0PZG9</accession>
<comment type="caution">
    <text evidence="2">The sequence shown here is derived from an EMBL/GenBank/DDBJ whole genome shotgun (WGS) entry which is preliminary data.</text>
</comment>